<reference evidence="2" key="1">
    <citation type="submission" date="2020-04" db="EMBL/GenBank/DDBJ databases">
        <authorList>
            <person name="Chiriac C."/>
            <person name="Salcher M."/>
            <person name="Ghai R."/>
            <person name="Kavagutti S V."/>
        </authorList>
    </citation>
    <scope>NUCLEOTIDE SEQUENCE</scope>
</reference>
<dbReference type="EMBL" id="LR798204">
    <property type="protein sequence ID" value="CAB5170154.1"/>
    <property type="molecule type" value="Genomic_DNA"/>
</dbReference>
<name>A0A6J5KZA1_9CAUD</name>
<evidence type="ECO:0000313" key="2">
    <source>
        <dbReference type="EMBL" id="CAB4126243.1"/>
    </source>
</evidence>
<keyword evidence="1" id="KW-0812">Transmembrane</keyword>
<feature type="transmembrane region" description="Helical" evidence="1">
    <location>
        <begin position="35"/>
        <end position="52"/>
    </location>
</feature>
<keyword evidence="1" id="KW-1133">Transmembrane helix</keyword>
<gene>
    <name evidence="3" type="ORF">UFOVP153_5</name>
    <name evidence="2" type="ORF">UFOVP69_53</name>
</gene>
<evidence type="ECO:0008006" key="4">
    <source>
        <dbReference type="Google" id="ProtNLM"/>
    </source>
</evidence>
<protein>
    <recommendedName>
        <fullName evidence="4">Holin</fullName>
    </recommendedName>
</protein>
<keyword evidence="1" id="KW-0472">Membrane</keyword>
<accession>A0A6J5KZA1</accession>
<evidence type="ECO:0000256" key="1">
    <source>
        <dbReference type="SAM" id="Phobius"/>
    </source>
</evidence>
<dbReference type="EMBL" id="LR796194">
    <property type="protein sequence ID" value="CAB4126243.1"/>
    <property type="molecule type" value="Genomic_DNA"/>
</dbReference>
<proteinExistence type="predicted"/>
<evidence type="ECO:0000313" key="3">
    <source>
        <dbReference type="EMBL" id="CAB5170154.1"/>
    </source>
</evidence>
<sequence length="64" mass="6528">MKSWKTTLAGILAGAPVAIQSLLDAYNSGQFTGKTFAQLAIGVGVILIGVYAKDKNVTGGTTAQ</sequence>
<organism evidence="2">
    <name type="scientific">uncultured Caudovirales phage</name>
    <dbReference type="NCBI Taxonomy" id="2100421"/>
    <lineage>
        <taxon>Viruses</taxon>
        <taxon>Duplodnaviria</taxon>
        <taxon>Heunggongvirae</taxon>
        <taxon>Uroviricota</taxon>
        <taxon>Caudoviricetes</taxon>
        <taxon>Peduoviridae</taxon>
        <taxon>Maltschvirus</taxon>
        <taxon>Maltschvirus maltsch</taxon>
    </lineage>
</organism>